<evidence type="ECO:0000313" key="2">
    <source>
        <dbReference type="Proteomes" id="UP000226712"/>
    </source>
</evidence>
<dbReference type="EMBL" id="NZBD01000015">
    <property type="protein sequence ID" value="MAG18357.1"/>
    <property type="molecule type" value="Genomic_DNA"/>
</dbReference>
<evidence type="ECO:0008006" key="3">
    <source>
        <dbReference type="Google" id="ProtNLM"/>
    </source>
</evidence>
<dbReference type="AlphaFoldDB" id="A0A2D6LQ79"/>
<gene>
    <name evidence="1" type="ORF">CL944_02700</name>
</gene>
<dbReference type="Pfam" id="PF13650">
    <property type="entry name" value="Asp_protease_2"/>
    <property type="match status" value="1"/>
</dbReference>
<evidence type="ECO:0000313" key="1">
    <source>
        <dbReference type="EMBL" id="MAG18357.1"/>
    </source>
</evidence>
<organism evidence="1 2">
    <name type="scientific">Candidatus Iainarchaeum sp</name>
    <dbReference type="NCBI Taxonomy" id="3101447"/>
    <lineage>
        <taxon>Archaea</taxon>
        <taxon>Candidatus Iainarchaeota</taxon>
        <taxon>Candidatus Iainarchaeia</taxon>
        <taxon>Candidatus Iainarchaeales</taxon>
        <taxon>Candidatus Iainarchaeaceae</taxon>
        <taxon>Candidatus Iainarchaeum</taxon>
    </lineage>
</organism>
<protein>
    <recommendedName>
        <fullName evidence="3">Peptidase A2 domain-containing protein</fullName>
    </recommendedName>
</protein>
<name>A0A2D6LQ79_9ARCH</name>
<dbReference type="Gene3D" id="2.40.70.10">
    <property type="entry name" value="Acid Proteases"/>
    <property type="match status" value="1"/>
</dbReference>
<dbReference type="Proteomes" id="UP000226712">
    <property type="component" value="Unassembled WGS sequence"/>
</dbReference>
<dbReference type="InterPro" id="IPR021109">
    <property type="entry name" value="Peptidase_aspartic_dom_sf"/>
</dbReference>
<proteinExistence type="predicted"/>
<comment type="caution">
    <text evidence="1">The sequence shown here is derived from an EMBL/GenBank/DDBJ whole genome shotgun (WGS) entry which is preliminary data.</text>
</comment>
<sequence>MSFNFKYRKEKFEGKTRYFPKVVISLYNKGIKFDYPALIDSGATDIFIPKQIAEALDLDFKEEDIASSWNGDFKVWSSNIGVILGKGSQTFRRVLPCLIPDSENPNQEVILGRVLFKFFEVTFNEQKRITKLKKIQ</sequence>
<dbReference type="SUPFAM" id="SSF50630">
    <property type="entry name" value="Acid proteases"/>
    <property type="match status" value="1"/>
</dbReference>
<accession>A0A2D6LQ79</accession>
<reference evidence="2" key="1">
    <citation type="submission" date="2017-09" db="EMBL/GenBank/DDBJ databases">
        <title>The Reconstruction of 2,631 Draft Metagenome-Assembled Genomes from the Global Oceans.</title>
        <authorList>
            <person name="Tully B.J."/>
            <person name="Graham E.D."/>
            <person name="Heidelberg J.F."/>
        </authorList>
    </citation>
    <scope>NUCLEOTIDE SEQUENCE [LARGE SCALE GENOMIC DNA]</scope>
</reference>